<protein>
    <submittedName>
        <fullName evidence="5">HK97 family phage prohead protease</fullName>
    </submittedName>
</protein>
<evidence type="ECO:0000256" key="3">
    <source>
        <dbReference type="ARBA" id="ARBA00022801"/>
    </source>
</evidence>
<comment type="caution">
    <text evidence="5">The sequence shown here is derived from an EMBL/GenBank/DDBJ whole genome shotgun (WGS) entry which is preliminary data.</text>
</comment>
<keyword evidence="2 5" id="KW-0645">Protease</keyword>
<dbReference type="OrthoDB" id="8444243at2"/>
<dbReference type="InterPro" id="IPR006433">
    <property type="entry name" value="Prohead_protease"/>
</dbReference>
<dbReference type="RefSeq" id="WP_129454215.1">
    <property type="nucleotide sequence ID" value="NZ_JACXYX010000009.1"/>
</dbReference>
<reference evidence="5 6" key="1">
    <citation type="submission" date="2019-01" db="EMBL/GenBank/DDBJ databases">
        <title>Novel species of Nocardioides.</title>
        <authorList>
            <person name="Liu Q."/>
            <person name="Xin Y.-H."/>
        </authorList>
    </citation>
    <scope>NUCLEOTIDE SEQUENCE [LARGE SCALE GENOMIC DNA]</scope>
    <source>
        <strain evidence="5 6">CGMCC 4.6875</strain>
    </source>
</reference>
<evidence type="ECO:0000259" key="4">
    <source>
        <dbReference type="Pfam" id="PF04586"/>
    </source>
</evidence>
<gene>
    <name evidence="5" type="ORF">EUA07_06625</name>
</gene>
<evidence type="ECO:0000313" key="6">
    <source>
        <dbReference type="Proteomes" id="UP000293291"/>
    </source>
</evidence>
<organism evidence="5 6">
    <name type="scientific">Nocardioides ganghwensis</name>
    <dbReference type="NCBI Taxonomy" id="252230"/>
    <lineage>
        <taxon>Bacteria</taxon>
        <taxon>Bacillati</taxon>
        <taxon>Actinomycetota</taxon>
        <taxon>Actinomycetes</taxon>
        <taxon>Propionibacteriales</taxon>
        <taxon>Nocardioidaceae</taxon>
        <taxon>Nocardioides</taxon>
    </lineage>
</organism>
<dbReference type="NCBIfam" id="TIGR01543">
    <property type="entry name" value="proheadase_HK97"/>
    <property type="match status" value="1"/>
</dbReference>
<keyword evidence="3" id="KW-0378">Hydrolase</keyword>
<dbReference type="Proteomes" id="UP000293291">
    <property type="component" value="Unassembled WGS sequence"/>
</dbReference>
<dbReference type="InterPro" id="IPR054613">
    <property type="entry name" value="Peptidase_S78_dom"/>
</dbReference>
<dbReference type="EMBL" id="SDWU01000006">
    <property type="protein sequence ID" value="RYC03224.1"/>
    <property type="molecule type" value="Genomic_DNA"/>
</dbReference>
<dbReference type="Pfam" id="PF04586">
    <property type="entry name" value="Peptidase_S78"/>
    <property type="match status" value="1"/>
</dbReference>
<dbReference type="SUPFAM" id="SSF50789">
    <property type="entry name" value="Herpes virus serine proteinase, assemblin"/>
    <property type="match status" value="1"/>
</dbReference>
<sequence length="187" mass="20233">MTRETKTLDVQWSAKGGAANGGTLTGYASTFGNVDRQGDVVERGAFADTIADLRANGGIPLLADHNASTSSVLGTITDAREDAHGLVIEAAFSSIPSAQAVRTLLTEGHLSRLSIGYEPVDYVYEARDGQQVRVLKSVRLWETSVVVFPANPRASVSAIKTEREHSHAWLRDWLVVSERLDQHHLPG</sequence>
<dbReference type="GO" id="GO:0008233">
    <property type="term" value="F:peptidase activity"/>
    <property type="evidence" value="ECO:0007669"/>
    <property type="project" value="UniProtKB-KW"/>
</dbReference>
<dbReference type="GO" id="GO:0006508">
    <property type="term" value="P:proteolysis"/>
    <property type="evidence" value="ECO:0007669"/>
    <property type="project" value="UniProtKB-KW"/>
</dbReference>
<evidence type="ECO:0000313" key="5">
    <source>
        <dbReference type="EMBL" id="RYC03224.1"/>
    </source>
</evidence>
<evidence type="ECO:0000256" key="2">
    <source>
        <dbReference type="ARBA" id="ARBA00022670"/>
    </source>
</evidence>
<name>A0A4Q2SH51_9ACTN</name>
<proteinExistence type="predicted"/>
<accession>A0A4Q2SH51</accession>
<keyword evidence="6" id="KW-1185">Reference proteome</keyword>
<evidence type="ECO:0000256" key="1">
    <source>
        <dbReference type="ARBA" id="ARBA00022612"/>
    </source>
</evidence>
<feature type="domain" description="Prohead serine protease" evidence="4">
    <location>
        <begin position="16"/>
        <end position="165"/>
    </location>
</feature>
<keyword evidence="1" id="KW-1188">Viral release from host cell</keyword>
<dbReference type="AlphaFoldDB" id="A0A4Q2SH51"/>